<keyword evidence="3 5" id="KW-0732">Signal</keyword>
<proteinExistence type="inferred from homology"/>
<evidence type="ECO:0000256" key="4">
    <source>
        <dbReference type="ARBA" id="ARBA00023237"/>
    </source>
</evidence>
<dbReference type="AlphaFoldDB" id="A0A412X110"/>
<dbReference type="PROSITE" id="PS00922">
    <property type="entry name" value="TRANSGLYCOSYLASE"/>
    <property type="match status" value="1"/>
</dbReference>
<evidence type="ECO:0000259" key="6">
    <source>
        <dbReference type="SMART" id="SM00062"/>
    </source>
</evidence>
<reference evidence="7 8" key="1">
    <citation type="submission" date="2018-08" db="EMBL/GenBank/DDBJ databases">
        <title>A genome reference for cultivated species of the human gut microbiota.</title>
        <authorList>
            <person name="Zou Y."/>
            <person name="Xue W."/>
            <person name="Luo G."/>
        </authorList>
    </citation>
    <scope>NUCLEOTIDE SEQUENCE [LARGE SCALE GENOMIC DNA]</scope>
    <source>
        <strain evidence="7 8">AF14-49</strain>
    </source>
</reference>
<dbReference type="CDD" id="cd01009">
    <property type="entry name" value="PBP2_YfhD_N"/>
    <property type="match status" value="1"/>
</dbReference>
<dbReference type="Pfam" id="PF01464">
    <property type="entry name" value="SLT"/>
    <property type="match status" value="1"/>
</dbReference>
<dbReference type="CDD" id="cd13403">
    <property type="entry name" value="MLTF-like"/>
    <property type="match status" value="1"/>
</dbReference>
<dbReference type="SMART" id="SM00062">
    <property type="entry name" value="PBPb"/>
    <property type="match status" value="1"/>
</dbReference>
<evidence type="ECO:0000313" key="7">
    <source>
        <dbReference type="EMBL" id="RGV33884.1"/>
    </source>
</evidence>
<evidence type="ECO:0000256" key="3">
    <source>
        <dbReference type="ARBA" id="ARBA00022729"/>
    </source>
</evidence>
<dbReference type="InterPro" id="IPR023346">
    <property type="entry name" value="Lysozyme-like_dom_sf"/>
</dbReference>
<evidence type="ECO:0000256" key="5">
    <source>
        <dbReference type="SAM" id="SignalP"/>
    </source>
</evidence>
<feature type="domain" description="Solute-binding protein family 3/N-terminal" evidence="6">
    <location>
        <begin position="45"/>
        <end position="269"/>
    </location>
</feature>
<dbReference type="GO" id="GO:0008933">
    <property type="term" value="F:peptidoglycan lytic transglycosylase activity"/>
    <property type="evidence" value="ECO:0007669"/>
    <property type="project" value="InterPro"/>
</dbReference>
<dbReference type="SUPFAM" id="SSF53955">
    <property type="entry name" value="Lysozyme-like"/>
    <property type="match status" value="1"/>
</dbReference>
<dbReference type="GO" id="GO:0000270">
    <property type="term" value="P:peptidoglycan metabolic process"/>
    <property type="evidence" value="ECO:0007669"/>
    <property type="project" value="InterPro"/>
</dbReference>
<dbReference type="Gene3D" id="3.40.190.10">
    <property type="entry name" value="Periplasmic binding protein-like II"/>
    <property type="match status" value="2"/>
</dbReference>
<keyword evidence="4" id="KW-0472">Membrane</keyword>
<protein>
    <submittedName>
        <fullName evidence="7">Lytic transglycosylase F</fullName>
    </submittedName>
</protein>
<gene>
    <name evidence="7" type="ORF">DWW18_09570</name>
</gene>
<evidence type="ECO:0000256" key="1">
    <source>
        <dbReference type="ARBA" id="ARBA00004339"/>
    </source>
</evidence>
<feature type="chain" id="PRO_5019148015" evidence="5">
    <location>
        <begin position="21"/>
        <end position="462"/>
    </location>
</feature>
<name>A0A412X110_9BACT</name>
<dbReference type="EMBL" id="QRZA01000010">
    <property type="protein sequence ID" value="RGV33884.1"/>
    <property type="molecule type" value="Genomic_DNA"/>
</dbReference>
<organism evidence="7 8">
    <name type="scientific">Butyricimonas virosa</name>
    <dbReference type="NCBI Taxonomy" id="544645"/>
    <lineage>
        <taxon>Bacteria</taxon>
        <taxon>Pseudomonadati</taxon>
        <taxon>Bacteroidota</taxon>
        <taxon>Bacteroidia</taxon>
        <taxon>Bacteroidales</taxon>
        <taxon>Odoribacteraceae</taxon>
        <taxon>Butyricimonas</taxon>
    </lineage>
</organism>
<sequence length="462" mass="53296">MYIIKTITYTLLFLSCFASCKTKQEELPLVIPELGTLEKIEQRGVLNVCSYYNTTDYYVYKGIPKGFHYELVKDFADYLGVKLNIEINTNIDESIQKLNEGQYDLIAMSLSVTDSRKEYVQFSLPLFTTSQVLVQHTSDTLLQSVDDLKGKEIFLQEGTSFTRFLQHLNDSLQLNLKITELEDVTFEDILLKIENGEIPYTVIDKNIAQIASQYMKHIDYSLQLSAESPVAWAVTKKASLLDEEINTWLDAIKKSGKLNVLYNRYYKNSYITSLHNSKYYKLKNGVISSFDPIIKKEARAIGWDWRLLAAVIYQESGFDPEATSHLGAVGLMQVMPETSLQLGFEEYEEPKDNIHVGAYYLKYLENKFNKFDLDTLEQIKFTLAAYNAGLGHVLDAIRLAESYGKNPKVWDNNVDYFMLHKSQPEIYRDSVVRFGYCDGKQTFNFVNNIMENYTHYKNTIKK</sequence>
<dbReference type="InterPro" id="IPR000189">
    <property type="entry name" value="Transglyc_AS"/>
</dbReference>
<feature type="signal peptide" evidence="5">
    <location>
        <begin position="1"/>
        <end position="20"/>
    </location>
</feature>
<evidence type="ECO:0000256" key="2">
    <source>
        <dbReference type="ARBA" id="ARBA00007734"/>
    </source>
</evidence>
<dbReference type="Pfam" id="PF00497">
    <property type="entry name" value="SBP_bac_3"/>
    <property type="match status" value="1"/>
</dbReference>
<accession>A0A412X110</accession>
<dbReference type="PROSITE" id="PS51257">
    <property type="entry name" value="PROKAR_LIPOPROTEIN"/>
    <property type="match status" value="1"/>
</dbReference>
<comment type="caution">
    <text evidence="7">The sequence shown here is derived from an EMBL/GenBank/DDBJ whole genome shotgun (WGS) entry which is preliminary data.</text>
</comment>
<dbReference type="Gene3D" id="1.10.530.10">
    <property type="match status" value="1"/>
</dbReference>
<dbReference type="PANTHER" id="PTHR35936">
    <property type="entry name" value="MEMBRANE-BOUND LYTIC MUREIN TRANSGLYCOSYLASE F"/>
    <property type="match status" value="1"/>
</dbReference>
<dbReference type="SUPFAM" id="SSF53850">
    <property type="entry name" value="Periplasmic binding protein-like II"/>
    <property type="match status" value="1"/>
</dbReference>
<dbReference type="RefSeq" id="WP_118260274.1">
    <property type="nucleotide sequence ID" value="NZ_CALBWO010000025.1"/>
</dbReference>
<dbReference type="InterPro" id="IPR001638">
    <property type="entry name" value="Solute-binding_3/MltF_N"/>
</dbReference>
<dbReference type="InterPro" id="IPR008258">
    <property type="entry name" value="Transglycosylase_SLT_dom_1"/>
</dbReference>
<comment type="similarity">
    <text evidence="2">Belongs to the transglycosylase Slt family.</text>
</comment>
<comment type="subcellular location">
    <subcellularLocation>
        <location evidence="1">Cell outer membrane</location>
        <topology evidence="1">Peripheral membrane protein</topology>
    </subcellularLocation>
</comment>
<dbReference type="Proteomes" id="UP000283589">
    <property type="component" value="Unassembled WGS sequence"/>
</dbReference>
<dbReference type="GO" id="GO:0009279">
    <property type="term" value="C:cell outer membrane"/>
    <property type="evidence" value="ECO:0007669"/>
    <property type="project" value="UniProtKB-SubCell"/>
</dbReference>
<evidence type="ECO:0000313" key="8">
    <source>
        <dbReference type="Proteomes" id="UP000283589"/>
    </source>
</evidence>
<keyword evidence="4" id="KW-0998">Cell outer membrane</keyword>
<dbReference type="STRING" id="1121130.GCA_000519105_03790"/>